<keyword evidence="4" id="KW-1185">Reference proteome</keyword>
<dbReference type="PANTHER" id="PTHR24103">
    <property type="entry name" value="E3 UBIQUITIN-PROTEIN LIGASE TRIM"/>
    <property type="match status" value="1"/>
</dbReference>
<dbReference type="PRINTS" id="PR01407">
    <property type="entry name" value="BUTYPHLNCDUF"/>
</dbReference>
<dbReference type="InterPro" id="IPR003879">
    <property type="entry name" value="Butyrophylin_SPRY"/>
</dbReference>
<dbReference type="RefSeq" id="XP_010781269.1">
    <property type="nucleotide sequence ID" value="XM_010782967.1"/>
</dbReference>
<dbReference type="SMART" id="SM00449">
    <property type="entry name" value="SPRY"/>
    <property type="match status" value="1"/>
</dbReference>
<dbReference type="GeneID" id="104955605"/>
<dbReference type="FunFam" id="2.60.120.920:FF:000004">
    <property type="entry name" value="Butyrophilin subfamily 1 member A1"/>
    <property type="match status" value="1"/>
</dbReference>
<evidence type="ECO:0000259" key="2">
    <source>
        <dbReference type="PROSITE" id="PS50188"/>
    </source>
</evidence>
<keyword evidence="1" id="KW-0175">Coiled coil</keyword>
<name>A0A6I9NTK5_9TELE</name>
<dbReference type="InterPro" id="IPR011029">
    <property type="entry name" value="DEATH-like_dom_sf"/>
</dbReference>
<dbReference type="CDD" id="cd13733">
    <property type="entry name" value="SPRY_PRY_C-I_1"/>
    <property type="match status" value="1"/>
</dbReference>
<dbReference type="SMART" id="SM01289">
    <property type="entry name" value="PYRIN"/>
    <property type="match status" value="1"/>
</dbReference>
<dbReference type="InterPro" id="IPR050143">
    <property type="entry name" value="TRIM/RBCC"/>
</dbReference>
<feature type="domain" description="B30.2/SPRY" evidence="2">
    <location>
        <begin position="244"/>
        <end position="438"/>
    </location>
</feature>
<dbReference type="AlphaFoldDB" id="A0A6I9NTK5"/>
<reference evidence="5" key="1">
    <citation type="submission" date="2025-08" db="UniProtKB">
        <authorList>
            <consortium name="RefSeq"/>
        </authorList>
    </citation>
    <scope>IDENTIFICATION</scope>
    <source>
        <tissue evidence="5">Muscle</tissue>
    </source>
</reference>
<dbReference type="Proteomes" id="UP000504611">
    <property type="component" value="Unplaced"/>
</dbReference>
<evidence type="ECO:0000256" key="1">
    <source>
        <dbReference type="SAM" id="Coils"/>
    </source>
</evidence>
<dbReference type="Pfam" id="PF25600">
    <property type="entry name" value="TRIM_CC"/>
    <property type="match status" value="1"/>
</dbReference>
<dbReference type="OrthoDB" id="6105938at2759"/>
<proteinExistence type="predicted"/>
<dbReference type="InterPro" id="IPR006574">
    <property type="entry name" value="PRY"/>
</dbReference>
<organism evidence="4 5">
    <name type="scientific">Notothenia coriiceps</name>
    <name type="common">black rockcod</name>
    <dbReference type="NCBI Taxonomy" id="8208"/>
    <lineage>
        <taxon>Eukaryota</taxon>
        <taxon>Metazoa</taxon>
        <taxon>Chordata</taxon>
        <taxon>Craniata</taxon>
        <taxon>Vertebrata</taxon>
        <taxon>Euteleostomi</taxon>
        <taxon>Actinopterygii</taxon>
        <taxon>Neopterygii</taxon>
        <taxon>Teleostei</taxon>
        <taxon>Neoteleostei</taxon>
        <taxon>Acanthomorphata</taxon>
        <taxon>Eupercaria</taxon>
        <taxon>Perciformes</taxon>
        <taxon>Notothenioidei</taxon>
        <taxon>Nototheniidae</taxon>
        <taxon>Notothenia</taxon>
    </lineage>
</organism>
<dbReference type="InterPro" id="IPR043136">
    <property type="entry name" value="B30.2/SPRY_sf"/>
</dbReference>
<dbReference type="PROSITE" id="PS50824">
    <property type="entry name" value="DAPIN"/>
    <property type="match status" value="1"/>
</dbReference>
<dbReference type="SUPFAM" id="SSF47986">
    <property type="entry name" value="DEATH domain"/>
    <property type="match status" value="1"/>
</dbReference>
<feature type="domain" description="Pyrin" evidence="3">
    <location>
        <begin position="1"/>
        <end position="96"/>
    </location>
</feature>
<dbReference type="Pfam" id="PF02758">
    <property type="entry name" value="PYRIN"/>
    <property type="match status" value="1"/>
</dbReference>
<evidence type="ECO:0000313" key="5">
    <source>
        <dbReference type="RefSeq" id="XP_010781269.1"/>
    </source>
</evidence>
<accession>A0A6I9NTK5</accession>
<dbReference type="Pfam" id="PF13765">
    <property type="entry name" value="PRY"/>
    <property type="match status" value="1"/>
</dbReference>
<evidence type="ECO:0000259" key="3">
    <source>
        <dbReference type="PROSITE" id="PS50824"/>
    </source>
</evidence>
<feature type="coiled-coil region" evidence="1">
    <location>
        <begin position="145"/>
        <end position="194"/>
    </location>
</feature>
<dbReference type="InterPro" id="IPR001870">
    <property type="entry name" value="B30.2/SPRY"/>
</dbReference>
<gene>
    <name evidence="5" type="primary">LOC104955605</name>
</gene>
<sequence length="440" mass="50472">MVKLKEELWRTLLDLKEVEFKRFKWFLEQGNLLEGCSGIPVSRLEMAEREDTVDLMVQNYQDDGARELTKKILEKIGRNDLVLVLVGKDLKNHKKEQLAETNAEIKQGIQERQKRIDEIRRSAEISRKSADRHIADSRQVFEVLQKSVERSLADLIEEIKKKQETSRKQTEGFIRDLEKEISELTKRSDKVEQLSCSEDILQTDQSLHAIPFTTNWTEISFTPPTYGGSVGKAVNLLDEIFKKEKEKLIAKAKLKRVQESEQDVTLDPETANAYLVLSDDRKRVYCGYEEQSLPDNPERCDPGINVLGKQSFSSGRFYYEVLVKGKSSWDLGVVKGSIARKEKINAKPQNGYWTICLREGNKYQASAVNLNVKRQPERVGVFVDHEKGSVYFYDVDSADVIHNFTDCAFTEKLYPFFSPGLHYDGKNSAPLIISPVDYSD</sequence>
<dbReference type="InterPro" id="IPR058030">
    <property type="entry name" value="TRIM8/14/16/25/29/45/65_CC"/>
</dbReference>
<dbReference type="Gene3D" id="1.10.533.10">
    <property type="entry name" value="Death Domain, Fas"/>
    <property type="match status" value="1"/>
</dbReference>
<protein>
    <submittedName>
        <fullName evidence="5">Pyrin-like</fullName>
    </submittedName>
</protein>
<dbReference type="InterPro" id="IPR003877">
    <property type="entry name" value="SPRY_dom"/>
</dbReference>
<dbReference type="SMART" id="SM00589">
    <property type="entry name" value="PRY"/>
    <property type="match status" value="1"/>
</dbReference>
<dbReference type="Pfam" id="PF00622">
    <property type="entry name" value="SPRY"/>
    <property type="match status" value="1"/>
</dbReference>
<dbReference type="SUPFAM" id="SSF49899">
    <property type="entry name" value="Concanavalin A-like lectins/glucanases"/>
    <property type="match status" value="1"/>
</dbReference>
<dbReference type="PROSITE" id="PS50188">
    <property type="entry name" value="B302_SPRY"/>
    <property type="match status" value="1"/>
</dbReference>
<dbReference type="KEGG" id="ncc:104955605"/>
<dbReference type="Gene3D" id="2.60.120.920">
    <property type="match status" value="1"/>
</dbReference>
<dbReference type="InterPro" id="IPR013320">
    <property type="entry name" value="ConA-like_dom_sf"/>
</dbReference>
<evidence type="ECO:0000313" key="4">
    <source>
        <dbReference type="Proteomes" id="UP000504611"/>
    </source>
</evidence>
<dbReference type="InterPro" id="IPR004020">
    <property type="entry name" value="DAPIN"/>
</dbReference>